<keyword evidence="1" id="KW-0812">Transmembrane</keyword>
<reference evidence="2" key="1">
    <citation type="submission" date="2004-11" db="EMBL/GenBank/DDBJ databases">
        <title>The full-length cDNA sequences of Schistosoma japonicum genes.</title>
        <authorList>
            <person name="Han Z."/>
        </authorList>
    </citation>
    <scope>NUCLEOTIDE SEQUENCE</scope>
</reference>
<keyword evidence="1" id="KW-0472">Membrane</keyword>
<name>Q5D8R6_SCHJA</name>
<dbReference type="AlphaFoldDB" id="Q5D8R6"/>
<evidence type="ECO:0000256" key="1">
    <source>
        <dbReference type="SAM" id="Phobius"/>
    </source>
</evidence>
<proteinExistence type="evidence at transcript level"/>
<dbReference type="EMBL" id="AY816058">
    <property type="protein sequence ID" value="AAW27790.1"/>
    <property type="molecule type" value="mRNA"/>
</dbReference>
<evidence type="ECO:0000313" key="2">
    <source>
        <dbReference type="EMBL" id="AAW27790.1"/>
    </source>
</evidence>
<organism evidence="2">
    <name type="scientific">Schistosoma japonicum</name>
    <name type="common">Blood fluke</name>
    <dbReference type="NCBI Taxonomy" id="6182"/>
    <lineage>
        <taxon>Eukaryota</taxon>
        <taxon>Metazoa</taxon>
        <taxon>Spiralia</taxon>
        <taxon>Lophotrochozoa</taxon>
        <taxon>Platyhelminthes</taxon>
        <taxon>Trematoda</taxon>
        <taxon>Digenea</taxon>
        <taxon>Strigeidida</taxon>
        <taxon>Schistosomatoidea</taxon>
        <taxon>Schistosomatidae</taxon>
        <taxon>Schistosoma</taxon>
    </lineage>
</organism>
<accession>Q5D8R6</accession>
<reference evidence="2" key="2">
    <citation type="journal article" date="2006" name="PLoS Pathog.">
        <title>New perspectives on host-parasite interplay by comparative transcriptomic and proteomic analyses of Schistosoma japonicum.</title>
        <authorList>
            <person name="Liu F."/>
            <person name="Lu J."/>
            <person name="Hu W."/>
            <person name="Wang S.Y."/>
            <person name="Cui S.J."/>
            <person name="Chi M."/>
            <person name="Yan Q."/>
            <person name="Wang X.R."/>
            <person name="Song H.D."/>
            <person name="Xu X.N."/>
            <person name="Wang J.J."/>
            <person name="Zhang X.L."/>
            <person name="Zhang X."/>
            <person name="Wang Z.Q."/>
            <person name="Xue C.L."/>
            <person name="Brindley P.J."/>
            <person name="McManus D.P."/>
            <person name="Yang P.Y."/>
            <person name="Feng Z."/>
            <person name="Chen Z."/>
            <person name="Han Z.G."/>
        </authorList>
    </citation>
    <scope>NUCLEOTIDE SEQUENCE</scope>
</reference>
<keyword evidence="1" id="KW-1133">Transmembrane helix</keyword>
<feature type="transmembrane region" description="Helical" evidence="1">
    <location>
        <begin position="30"/>
        <end position="51"/>
    </location>
</feature>
<protein>
    <submittedName>
        <fullName evidence="2">SJCHGC04878 protein</fullName>
    </submittedName>
</protein>
<sequence>MNNTEISRITEESIKHIRKYMFKGCRVKQLLAWLNRVCINLFNIWFIYITLPLPLPSCMCADPDSCSLICEYLSPPVHTLLKKIKGTLKQHNVTPSQSHFCEIKLSTEEATLIDNTFHMLLCKWNRQQVEIIGN</sequence>